<dbReference type="PANTHER" id="PTHR11078:SF3">
    <property type="entry name" value="ANTITERMINATION NUSB DOMAIN-CONTAINING PROTEIN"/>
    <property type="match status" value="1"/>
</dbReference>
<protein>
    <recommendedName>
        <fullName evidence="6">Transcription antitermination protein NusB</fullName>
    </recommendedName>
    <alternativeName>
        <fullName evidence="6">Antitermination factor NusB</fullName>
    </alternativeName>
</protein>
<evidence type="ECO:0000256" key="2">
    <source>
        <dbReference type="ARBA" id="ARBA00022814"/>
    </source>
</evidence>
<dbReference type="SUPFAM" id="SSF48013">
    <property type="entry name" value="NusB-like"/>
    <property type="match status" value="1"/>
</dbReference>
<dbReference type="EMBL" id="MWBO01000054">
    <property type="protein sequence ID" value="OQA51963.1"/>
    <property type="molecule type" value="Genomic_DNA"/>
</dbReference>
<dbReference type="InterPro" id="IPR011605">
    <property type="entry name" value="NusB_fam"/>
</dbReference>
<evidence type="ECO:0000259" key="7">
    <source>
        <dbReference type="Pfam" id="PF01029"/>
    </source>
</evidence>
<comment type="function">
    <text evidence="6">Involved in transcription antitermination. Required for transcription of ribosomal RNA (rRNA) genes. Binds specifically to the boxA antiterminator sequence of the ribosomal RNA (rrn) operons.</text>
</comment>
<dbReference type="HAMAP" id="MF_00073">
    <property type="entry name" value="NusB"/>
    <property type="match status" value="1"/>
</dbReference>
<sequence length="142" mass="16268">MNRHYARTITLQVLYEFDFRSSSDISNVLERHIKNLSLEGENVDFVKDLVNKTNENIEEIDKKISDAAPEWPLNQVAKIDRNILRIGICELIYFDTPPKVVINESIELAKTFGSETSSKFVNGVLGTIFKKSDKFEVTDDNQ</sequence>
<comment type="caution">
    <text evidence="8">The sequence shown here is derived from an EMBL/GenBank/DDBJ whole genome shotgun (WGS) entry which is preliminary data.</text>
</comment>
<proteinExistence type="inferred from homology"/>
<keyword evidence="3 6" id="KW-0694">RNA-binding</keyword>
<dbReference type="AlphaFoldDB" id="A0A1V5SCH5"/>
<dbReference type="PANTHER" id="PTHR11078">
    <property type="entry name" value="N UTILIZATION SUBSTANCE PROTEIN B-RELATED"/>
    <property type="match status" value="1"/>
</dbReference>
<dbReference type="GO" id="GO:0031564">
    <property type="term" value="P:transcription antitermination"/>
    <property type="evidence" value="ECO:0007669"/>
    <property type="project" value="UniProtKB-KW"/>
</dbReference>
<organism evidence="8">
    <name type="scientific">candidate division WS2 bacterium ADurb.Bin280</name>
    <dbReference type="NCBI Taxonomy" id="1852829"/>
    <lineage>
        <taxon>Bacteria</taxon>
        <taxon>candidate division WS2</taxon>
    </lineage>
</organism>
<reference evidence="8" key="1">
    <citation type="submission" date="2017-02" db="EMBL/GenBank/DDBJ databases">
        <title>Delving into the versatile metabolic prowess of the omnipresent phylum Bacteroidetes.</title>
        <authorList>
            <person name="Nobu M.K."/>
            <person name="Mei R."/>
            <person name="Narihiro T."/>
            <person name="Kuroda K."/>
            <person name="Liu W.-T."/>
        </authorList>
    </citation>
    <scope>NUCLEOTIDE SEQUENCE</scope>
    <source>
        <strain evidence="8">ADurb.Bin280</strain>
    </source>
</reference>
<dbReference type="Gene3D" id="1.10.940.10">
    <property type="entry name" value="NusB-like"/>
    <property type="match status" value="1"/>
</dbReference>
<dbReference type="GO" id="GO:0003723">
    <property type="term" value="F:RNA binding"/>
    <property type="evidence" value="ECO:0007669"/>
    <property type="project" value="UniProtKB-UniRule"/>
</dbReference>
<evidence type="ECO:0000256" key="6">
    <source>
        <dbReference type="HAMAP-Rule" id="MF_00073"/>
    </source>
</evidence>
<dbReference type="Pfam" id="PF01029">
    <property type="entry name" value="NusB"/>
    <property type="match status" value="1"/>
</dbReference>
<evidence type="ECO:0000256" key="5">
    <source>
        <dbReference type="ARBA" id="ARBA00023163"/>
    </source>
</evidence>
<dbReference type="GO" id="GO:0006353">
    <property type="term" value="P:DNA-templated transcription termination"/>
    <property type="evidence" value="ECO:0007669"/>
    <property type="project" value="UniProtKB-UniRule"/>
</dbReference>
<name>A0A1V5SCH5_9BACT</name>
<evidence type="ECO:0000256" key="3">
    <source>
        <dbReference type="ARBA" id="ARBA00022884"/>
    </source>
</evidence>
<dbReference type="NCBIfam" id="TIGR01951">
    <property type="entry name" value="nusB"/>
    <property type="match status" value="1"/>
</dbReference>
<keyword evidence="4 6" id="KW-0805">Transcription regulation</keyword>
<evidence type="ECO:0000256" key="1">
    <source>
        <dbReference type="ARBA" id="ARBA00005952"/>
    </source>
</evidence>
<dbReference type="InterPro" id="IPR035926">
    <property type="entry name" value="NusB-like_sf"/>
</dbReference>
<feature type="domain" description="NusB/RsmB/TIM44" evidence="7">
    <location>
        <begin position="6"/>
        <end position="128"/>
    </location>
</feature>
<keyword evidence="2 6" id="KW-0889">Transcription antitermination</keyword>
<keyword evidence="5 6" id="KW-0804">Transcription</keyword>
<dbReference type="GO" id="GO:0005829">
    <property type="term" value="C:cytosol"/>
    <property type="evidence" value="ECO:0007669"/>
    <property type="project" value="TreeGrafter"/>
</dbReference>
<dbReference type="InterPro" id="IPR006027">
    <property type="entry name" value="NusB_RsmB_TIM44"/>
</dbReference>
<evidence type="ECO:0000313" key="8">
    <source>
        <dbReference type="EMBL" id="OQA51963.1"/>
    </source>
</evidence>
<accession>A0A1V5SCH5</accession>
<evidence type="ECO:0000256" key="4">
    <source>
        <dbReference type="ARBA" id="ARBA00023015"/>
    </source>
</evidence>
<dbReference type="Proteomes" id="UP000485367">
    <property type="component" value="Unassembled WGS sequence"/>
</dbReference>
<gene>
    <name evidence="6" type="primary">nusB</name>
    <name evidence="8" type="ORF">BWY43_00719</name>
</gene>
<comment type="similarity">
    <text evidence="1 6">Belongs to the NusB family.</text>
</comment>